<dbReference type="InterPro" id="IPR003736">
    <property type="entry name" value="PAAI_dom"/>
</dbReference>
<dbReference type="RefSeq" id="WP_084284996.1">
    <property type="nucleotide sequence ID" value="NZ_FWXJ01000013.1"/>
</dbReference>
<dbReference type="PANTHER" id="PTHR21660">
    <property type="entry name" value="THIOESTERASE SUPERFAMILY MEMBER-RELATED"/>
    <property type="match status" value="1"/>
</dbReference>
<dbReference type="STRING" id="1938817.SAMN06296008_11331"/>
<dbReference type="InterPro" id="IPR006683">
    <property type="entry name" value="Thioestr_dom"/>
</dbReference>
<dbReference type="SUPFAM" id="SSF54637">
    <property type="entry name" value="Thioesterase/thiol ester dehydrase-isomerase"/>
    <property type="match status" value="1"/>
</dbReference>
<comment type="similarity">
    <text evidence="1">Belongs to the thioesterase PaaI family.</text>
</comment>
<evidence type="ECO:0000313" key="4">
    <source>
        <dbReference type="EMBL" id="SMC71986.1"/>
    </source>
</evidence>
<dbReference type="PANTHER" id="PTHR21660:SF1">
    <property type="entry name" value="ACYL-COENZYME A THIOESTERASE 13"/>
    <property type="match status" value="1"/>
</dbReference>
<name>A0A1W2BGM0_9BURK</name>
<sequence length="159" mass="17317">MTNTIKTTEATTFPRDIDVPFLKLLGVKLEKMADGEGVVSLAIEEKHLNTWGTVHGGALLTLADAAMAIAARAGDPDDRSVVTIELKNMFMLTPTGTIRVVGSIVQRSVTMAFCEAKVYDENDKVCCLATGTFKYFKKMASRDANGSRIVKEDQLSIEK</sequence>
<dbReference type="InterPro" id="IPR039298">
    <property type="entry name" value="ACOT13"/>
</dbReference>
<organism evidence="4 5">
    <name type="scientific">Polynucleobacter kasalickyi</name>
    <dbReference type="NCBI Taxonomy" id="1938817"/>
    <lineage>
        <taxon>Bacteria</taxon>
        <taxon>Pseudomonadati</taxon>
        <taxon>Pseudomonadota</taxon>
        <taxon>Betaproteobacteria</taxon>
        <taxon>Burkholderiales</taxon>
        <taxon>Burkholderiaceae</taxon>
        <taxon>Polynucleobacter</taxon>
    </lineage>
</organism>
<feature type="domain" description="Thioesterase" evidence="3">
    <location>
        <begin position="52"/>
        <end position="127"/>
    </location>
</feature>
<dbReference type="Proteomes" id="UP000192708">
    <property type="component" value="Unassembled WGS sequence"/>
</dbReference>
<proteinExistence type="inferred from homology"/>
<dbReference type="CDD" id="cd03443">
    <property type="entry name" value="PaaI_thioesterase"/>
    <property type="match status" value="1"/>
</dbReference>
<keyword evidence="2" id="KW-0378">Hydrolase</keyword>
<keyword evidence="5" id="KW-1185">Reference proteome</keyword>
<dbReference type="Pfam" id="PF03061">
    <property type="entry name" value="4HBT"/>
    <property type="match status" value="1"/>
</dbReference>
<reference evidence="4 5" key="1">
    <citation type="submission" date="2017-04" db="EMBL/GenBank/DDBJ databases">
        <authorList>
            <person name="Afonso C.L."/>
            <person name="Miller P.J."/>
            <person name="Scott M.A."/>
            <person name="Spackman E."/>
            <person name="Goraichik I."/>
            <person name="Dimitrov K.M."/>
            <person name="Suarez D.L."/>
            <person name="Swayne D.E."/>
        </authorList>
    </citation>
    <scope>NUCLEOTIDE SEQUENCE [LARGE SCALE GENOMIC DNA]</scope>
    <source>
        <strain evidence="4 5">VK13</strain>
    </source>
</reference>
<evidence type="ECO:0000259" key="3">
    <source>
        <dbReference type="Pfam" id="PF03061"/>
    </source>
</evidence>
<dbReference type="InterPro" id="IPR029069">
    <property type="entry name" value="HotDog_dom_sf"/>
</dbReference>
<dbReference type="NCBIfam" id="TIGR00369">
    <property type="entry name" value="unchar_dom_1"/>
    <property type="match status" value="1"/>
</dbReference>
<evidence type="ECO:0000313" key="5">
    <source>
        <dbReference type="Proteomes" id="UP000192708"/>
    </source>
</evidence>
<evidence type="ECO:0000256" key="2">
    <source>
        <dbReference type="ARBA" id="ARBA00022801"/>
    </source>
</evidence>
<dbReference type="OrthoDB" id="4717506at2"/>
<gene>
    <name evidence="4" type="ORF">SAMN06296008_11331</name>
</gene>
<accession>A0A1W2BGM0</accession>
<dbReference type="Gene3D" id="3.10.129.10">
    <property type="entry name" value="Hotdog Thioesterase"/>
    <property type="match status" value="1"/>
</dbReference>
<dbReference type="GO" id="GO:0047617">
    <property type="term" value="F:fatty acyl-CoA hydrolase activity"/>
    <property type="evidence" value="ECO:0007669"/>
    <property type="project" value="InterPro"/>
</dbReference>
<dbReference type="AlphaFoldDB" id="A0A1W2BGM0"/>
<dbReference type="EMBL" id="FWXJ01000013">
    <property type="protein sequence ID" value="SMC71986.1"/>
    <property type="molecule type" value="Genomic_DNA"/>
</dbReference>
<evidence type="ECO:0000256" key="1">
    <source>
        <dbReference type="ARBA" id="ARBA00008324"/>
    </source>
</evidence>
<protein>
    <submittedName>
        <fullName evidence="4">Uncharacterized domain 1-containing protein</fullName>
    </submittedName>
</protein>